<feature type="transmembrane region" description="Helical" evidence="2">
    <location>
        <begin position="157"/>
        <end position="177"/>
    </location>
</feature>
<keyword evidence="2" id="KW-1133">Transmembrane helix</keyword>
<dbReference type="Pfam" id="PF05552">
    <property type="entry name" value="MS_channel_1st_1"/>
    <property type="match status" value="2"/>
</dbReference>
<feature type="transmembrane region" description="Helical" evidence="2">
    <location>
        <begin position="82"/>
        <end position="100"/>
    </location>
</feature>
<organism evidence="3 4">
    <name type="scientific">Dictyobacter vulcani</name>
    <dbReference type="NCBI Taxonomy" id="2607529"/>
    <lineage>
        <taxon>Bacteria</taxon>
        <taxon>Bacillati</taxon>
        <taxon>Chloroflexota</taxon>
        <taxon>Ktedonobacteria</taxon>
        <taxon>Ktedonobacterales</taxon>
        <taxon>Dictyobacteraceae</taxon>
        <taxon>Dictyobacter</taxon>
    </lineage>
</organism>
<feature type="compositionally biased region" description="Pro residues" evidence="1">
    <location>
        <begin position="261"/>
        <end position="276"/>
    </location>
</feature>
<dbReference type="EMBL" id="BKZW01000001">
    <property type="protein sequence ID" value="GER87006.1"/>
    <property type="molecule type" value="Genomic_DNA"/>
</dbReference>
<comment type="caution">
    <text evidence="3">The sequence shown here is derived from an EMBL/GenBank/DDBJ whole genome shotgun (WGS) entry which is preliminary data.</text>
</comment>
<feature type="transmembrane region" description="Helical" evidence="2">
    <location>
        <begin position="183"/>
        <end position="208"/>
    </location>
</feature>
<feature type="compositionally biased region" description="Polar residues" evidence="1">
    <location>
        <begin position="250"/>
        <end position="260"/>
    </location>
</feature>
<name>A0A5J4KP62_9CHLR</name>
<evidence type="ECO:0008006" key="5">
    <source>
        <dbReference type="Google" id="ProtNLM"/>
    </source>
</evidence>
<accession>A0A5J4KP62</accession>
<feature type="region of interest" description="Disordered" evidence="1">
    <location>
        <begin position="228"/>
        <end position="285"/>
    </location>
</feature>
<feature type="transmembrane region" description="Helical" evidence="2">
    <location>
        <begin position="7"/>
        <end position="26"/>
    </location>
</feature>
<keyword evidence="2" id="KW-0812">Transmembrane</keyword>
<dbReference type="PANTHER" id="PTHR30221">
    <property type="entry name" value="SMALL-CONDUCTANCE MECHANOSENSITIVE CHANNEL"/>
    <property type="match status" value="1"/>
</dbReference>
<proteinExistence type="predicted"/>
<gene>
    <name evidence="3" type="ORF">KDW_11680</name>
</gene>
<dbReference type="GO" id="GO:0008381">
    <property type="term" value="F:mechanosensitive monoatomic ion channel activity"/>
    <property type="evidence" value="ECO:0007669"/>
    <property type="project" value="InterPro"/>
</dbReference>
<sequence length="285" mass="30399">MTTFTNWGTAIYTSLANALSLFISFIPKLIGFLVILLIGWIVASLLAKGLTLLLRRVGFDRLGDRAGITRFSQQMNIHMDPAALLGRIVFWFVFLIFLVPACNALELNTVSSLITQIISYIPNVFVAIVVLFLGMLLSTVVADLVRGASASTRMANPNLLAGVARYAILGFTILIALEQLNIAPALITTLFTAIVGAIALACGLAFGLGGRESAQRLLERSESRLSGIGTAPSQIDMSQPFNRAPAMGGVNTTAESTYSTPVPPDPMRPNQPPPGQGRPGKAKLT</sequence>
<dbReference type="InterPro" id="IPR008910">
    <property type="entry name" value="MSC_TM_helix"/>
</dbReference>
<evidence type="ECO:0000256" key="2">
    <source>
        <dbReference type="SAM" id="Phobius"/>
    </source>
</evidence>
<protein>
    <recommendedName>
        <fullName evidence="5">Small-conductance mechanosensitive ion channel</fullName>
    </recommendedName>
</protein>
<dbReference type="RefSeq" id="WP_162004982.1">
    <property type="nucleotide sequence ID" value="NZ_BKZW01000001.1"/>
</dbReference>
<evidence type="ECO:0000256" key="1">
    <source>
        <dbReference type="SAM" id="MobiDB-lite"/>
    </source>
</evidence>
<evidence type="ECO:0000313" key="3">
    <source>
        <dbReference type="EMBL" id="GER87006.1"/>
    </source>
</evidence>
<feature type="transmembrane region" description="Helical" evidence="2">
    <location>
        <begin position="120"/>
        <end position="145"/>
    </location>
</feature>
<dbReference type="Gene3D" id="1.10.287.1260">
    <property type="match status" value="1"/>
</dbReference>
<keyword evidence="4" id="KW-1185">Reference proteome</keyword>
<dbReference type="Proteomes" id="UP000326912">
    <property type="component" value="Unassembled WGS sequence"/>
</dbReference>
<keyword evidence="2" id="KW-0472">Membrane</keyword>
<feature type="transmembrane region" description="Helical" evidence="2">
    <location>
        <begin position="32"/>
        <end position="54"/>
    </location>
</feature>
<feature type="compositionally biased region" description="Polar residues" evidence="1">
    <location>
        <begin position="231"/>
        <end position="241"/>
    </location>
</feature>
<dbReference type="InterPro" id="IPR045275">
    <property type="entry name" value="MscS_archaea/bacteria_type"/>
</dbReference>
<evidence type="ECO:0000313" key="4">
    <source>
        <dbReference type="Proteomes" id="UP000326912"/>
    </source>
</evidence>
<reference evidence="3 4" key="1">
    <citation type="submission" date="2019-10" db="EMBL/GenBank/DDBJ databases">
        <title>Dictyobacter vulcani sp. nov., within the class Ktedonobacteria, isolated from soil of volcanic Mt. Zao.</title>
        <authorList>
            <person name="Zheng Y."/>
            <person name="Wang C.M."/>
            <person name="Sakai Y."/>
            <person name="Abe K."/>
            <person name="Yokota A."/>
            <person name="Yabe S."/>
        </authorList>
    </citation>
    <scope>NUCLEOTIDE SEQUENCE [LARGE SCALE GENOMIC DNA]</scope>
    <source>
        <strain evidence="3 4">W12</strain>
    </source>
</reference>
<dbReference type="PANTHER" id="PTHR30221:SF1">
    <property type="entry name" value="SMALL-CONDUCTANCE MECHANOSENSITIVE CHANNEL"/>
    <property type="match status" value="1"/>
</dbReference>
<dbReference type="AlphaFoldDB" id="A0A5J4KP62"/>